<protein>
    <submittedName>
        <fullName evidence="1">Uncharacterized protein</fullName>
    </submittedName>
</protein>
<reference evidence="1" key="1">
    <citation type="submission" date="2014-11" db="EMBL/GenBank/DDBJ databases">
        <authorList>
            <person name="Amaro Gonzalez C."/>
        </authorList>
    </citation>
    <scope>NUCLEOTIDE SEQUENCE</scope>
</reference>
<evidence type="ECO:0000313" key="1">
    <source>
        <dbReference type="EMBL" id="JAH24649.1"/>
    </source>
</evidence>
<dbReference type="AlphaFoldDB" id="A0A0E9R699"/>
<name>A0A0E9R699_ANGAN</name>
<accession>A0A0E9R699</accession>
<dbReference type="EMBL" id="GBXM01083928">
    <property type="protein sequence ID" value="JAH24649.1"/>
    <property type="molecule type" value="Transcribed_RNA"/>
</dbReference>
<organism evidence="1">
    <name type="scientific">Anguilla anguilla</name>
    <name type="common">European freshwater eel</name>
    <name type="synonym">Muraena anguilla</name>
    <dbReference type="NCBI Taxonomy" id="7936"/>
    <lineage>
        <taxon>Eukaryota</taxon>
        <taxon>Metazoa</taxon>
        <taxon>Chordata</taxon>
        <taxon>Craniata</taxon>
        <taxon>Vertebrata</taxon>
        <taxon>Euteleostomi</taxon>
        <taxon>Actinopterygii</taxon>
        <taxon>Neopterygii</taxon>
        <taxon>Teleostei</taxon>
        <taxon>Anguilliformes</taxon>
        <taxon>Anguillidae</taxon>
        <taxon>Anguilla</taxon>
    </lineage>
</organism>
<proteinExistence type="predicted"/>
<sequence length="35" mass="4250">MRRENSQRIHQRLDSLLIKQTLILHTDVVHLISER</sequence>
<reference evidence="1" key="2">
    <citation type="journal article" date="2015" name="Fish Shellfish Immunol.">
        <title>Early steps in the European eel (Anguilla anguilla)-Vibrio vulnificus interaction in the gills: Role of the RtxA13 toxin.</title>
        <authorList>
            <person name="Callol A."/>
            <person name="Pajuelo D."/>
            <person name="Ebbesson L."/>
            <person name="Teles M."/>
            <person name="MacKenzie S."/>
            <person name="Amaro C."/>
        </authorList>
    </citation>
    <scope>NUCLEOTIDE SEQUENCE</scope>
</reference>